<dbReference type="EMBL" id="JADCNL010000008">
    <property type="protein sequence ID" value="KAG0469460.1"/>
    <property type="molecule type" value="Genomic_DNA"/>
</dbReference>
<comment type="catalytic activity">
    <reaction evidence="18">
        <text>L-seryl-[protein] + ATP = O-phospho-L-seryl-[protein] + ADP + H(+)</text>
        <dbReference type="Rhea" id="RHEA:17989"/>
        <dbReference type="Rhea" id="RHEA-COMP:9863"/>
        <dbReference type="Rhea" id="RHEA-COMP:11604"/>
        <dbReference type="ChEBI" id="CHEBI:15378"/>
        <dbReference type="ChEBI" id="CHEBI:29999"/>
        <dbReference type="ChEBI" id="CHEBI:30616"/>
        <dbReference type="ChEBI" id="CHEBI:83421"/>
        <dbReference type="ChEBI" id="CHEBI:456216"/>
        <dbReference type="EC" id="2.7.11.1"/>
    </reaction>
</comment>
<evidence type="ECO:0000313" key="25">
    <source>
        <dbReference type="EMBL" id="KAG0469460.1"/>
    </source>
</evidence>
<comment type="subcellular location">
    <subcellularLocation>
        <location evidence="1">Membrane</location>
        <topology evidence="1">Single-pass membrane protein</topology>
    </subcellularLocation>
</comment>
<name>A0A835QAE9_VANPL</name>
<dbReference type="InterPro" id="IPR000858">
    <property type="entry name" value="S_locus_glycoprot_dom"/>
</dbReference>
<evidence type="ECO:0000259" key="23">
    <source>
        <dbReference type="PROSITE" id="PS50927"/>
    </source>
</evidence>
<keyword evidence="26" id="KW-1185">Reference proteome</keyword>
<keyword evidence="14" id="KW-1015">Disulfide bond</keyword>
<dbReference type="InterPro" id="IPR000719">
    <property type="entry name" value="Prot_kinase_dom"/>
</dbReference>
<evidence type="ECO:0000256" key="19">
    <source>
        <dbReference type="SAM" id="MobiDB-lite"/>
    </source>
</evidence>
<organism evidence="25 26">
    <name type="scientific">Vanilla planifolia</name>
    <name type="common">Vanilla</name>
    <dbReference type="NCBI Taxonomy" id="51239"/>
    <lineage>
        <taxon>Eukaryota</taxon>
        <taxon>Viridiplantae</taxon>
        <taxon>Streptophyta</taxon>
        <taxon>Embryophyta</taxon>
        <taxon>Tracheophyta</taxon>
        <taxon>Spermatophyta</taxon>
        <taxon>Magnoliopsida</taxon>
        <taxon>Liliopsida</taxon>
        <taxon>Asparagales</taxon>
        <taxon>Orchidaceae</taxon>
        <taxon>Vanilloideae</taxon>
        <taxon>Vanilleae</taxon>
        <taxon>Vanilla</taxon>
    </lineage>
</organism>
<keyword evidence="5" id="KW-0808">Transferase</keyword>
<dbReference type="GO" id="GO:0004674">
    <property type="term" value="F:protein serine/threonine kinase activity"/>
    <property type="evidence" value="ECO:0007669"/>
    <property type="project" value="UniProtKB-KW"/>
</dbReference>
<dbReference type="InterPro" id="IPR051343">
    <property type="entry name" value="G-type_lectin_kinases/EP1-like"/>
</dbReference>
<evidence type="ECO:0000256" key="8">
    <source>
        <dbReference type="ARBA" id="ARBA00022734"/>
    </source>
</evidence>
<evidence type="ECO:0000256" key="17">
    <source>
        <dbReference type="ARBA" id="ARBA00047899"/>
    </source>
</evidence>
<keyword evidence="3" id="KW-0723">Serine/threonine-protein kinase</keyword>
<dbReference type="InterPro" id="IPR001480">
    <property type="entry name" value="Bulb-type_lectin_dom"/>
</dbReference>
<dbReference type="PROSITE" id="PS50948">
    <property type="entry name" value="PAN"/>
    <property type="match status" value="1"/>
</dbReference>
<dbReference type="GO" id="GO:0030246">
    <property type="term" value="F:carbohydrate binding"/>
    <property type="evidence" value="ECO:0007669"/>
    <property type="project" value="UniProtKB-KW"/>
</dbReference>
<dbReference type="PROSITE" id="PS00108">
    <property type="entry name" value="PROTEIN_KINASE_ST"/>
    <property type="match status" value="1"/>
</dbReference>
<feature type="domain" description="Apple" evidence="24">
    <location>
        <begin position="398"/>
        <end position="474"/>
    </location>
</feature>
<dbReference type="GO" id="GO:0051707">
    <property type="term" value="P:response to other organism"/>
    <property type="evidence" value="ECO:0007669"/>
    <property type="project" value="UniProtKB-ARBA"/>
</dbReference>
<keyword evidence="16" id="KW-0325">Glycoprotein</keyword>
<dbReference type="SUPFAM" id="SSF51110">
    <property type="entry name" value="alpha-D-mannose-specific plant lectins"/>
    <property type="match status" value="1"/>
</dbReference>
<dbReference type="FunFam" id="1.10.510.10:FF:001023">
    <property type="entry name" value="Os07g0541700 protein"/>
    <property type="match status" value="1"/>
</dbReference>
<evidence type="ECO:0000256" key="20">
    <source>
        <dbReference type="SAM" id="Phobius"/>
    </source>
</evidence>
<evidence type="ECO:0000256" key="13">
    <source>
        <dbReference type="ARBA" id="ARBA00023136"/>
    </source>
</evidence>
<dbReference type="GO" id="GO:0005524">
    <property type="term" value="F:ATP binding"/>
    <property type="evidence" value="ECO:0007669"/>
    <property type="project" value="UniProtKB-KW"/>
</dbReference>
<sequence>MPFSKFALLAIFLAVLPLVVKAQAAPKTNYRSYGALKRSSVIPGITVRSTLNSSGGSSWLSDSGRFAFGFYPEGKGFHVGIYLIISPSKTVVVWTARPDLNPFPKDALLHFTQKGFLVTLKNGPPGIVLVNFSYPASSANMLDNGNFVVYRDSASNASMNDVSLVGSVPRSRSEASNNSSSTNSRPSPYNRECSAVTRCRSSISSNLTVIWQSFDYPTDTILGSQLLPCGYNLTSSASNTNHFPGIYVFQLQCDGNLLLYPVNSSTPNWVSDTSGWNYTTLFLNEDGRLYLSSDSGNLKDLSGYRPRNLQSEMLYCATLDPDGIFRLYALDSNTNSSTVVNEIPYLKDKCQAKDICGANSYCALAQNHPTCACMPGFDFINNDVPTSGCRRRRAMQSCIDVMMEKVDNMVGVDDQAYSVISVGSRDDCSNTCLHDCDCYAALYRDQQCSKLKLPLTSARIDGNDPSIALIKLGVDSNTSVTHKVRVVAILSCSVITVVIWVTVIAVTGWAYWSMFLQYREKWHKWELALTEEIAPRYFSYKELVRGTDMTRRHLGQGGQGTVFKVDLPIGDKIVTVAVKRLNGVGMELERDFQAEMRLIGRAHHVNLVRLLGFCHDELNRLLVYEFMSRGSLADHIFESPSQRPIWERRKRLLLDAARGIQYLHQECETKIIHRDIKPENILITEDWTAKISDFGLAKLLIDNQTRTTMSTIVAGTDGYVAPECRREDWTAKISDFGLAKLLIDNQTRTTMSTIVAGTDGYVAPECRREVDGMRSIQVTEKVDVYSFGVVVLETVCCRRNRVSNLCAMVREHYFAKEIEKVLDGEEVDASELERVVKLGILCMQEDPEARPFMEDVVMMLEGVLDVPNPSPRP</sequence>
<evidence type="ECO:0000256" key="14">
    <source>
        <dbReference type="ARBA" id="ARBA00023157"/>
    </source>
</evidence>
<feature type="region of interest" description="Disordered" evidence="19">
    <location>
        <begin position="168"/>
        <end position="190"/>
    </location>
</feature>
<proteinExistence type="predicted"/>
<dbReference type="PROSITE" id="PS50011">
    <property type="entry name" value="PROTEIN_KINASE_DOM"/>
    <property type="match status" value="1"/>
</dbReference>
<evidence type="ECO:0000256" key="18">
    <source>
        <dbReference type="ARBA" id="ARBA00048679"/>
    </source>
</evidence>
<keyword evidence="6 20" id="KW-0812">Transmembrane</keyword>
<dbReference type="Gene3D" id="3.30.200.20">
    <property type="entry name" value="Phosphorylase Kinase, domain 1"/>
    <property type="match status" value="1"/>
</dbReference>
<dbReference type="InterPro" id="IPR003609">
    <property type="entry name" value="Pan_app"/>
</dbReference>
<evidence type="ECO:0000256" key="21">
    <source>
        <dbReference type="SAM" id="SignalP"/>
    </source>
</evidence>
<feature type="domain" description="Protein kinase" evidence="22">
    <location>
        <begin position="548"/>
        <end position="864"/>
    </location>
</feature>
<dbReference type="PIRSF" id="PIRSF000641">
    <property type="entry name" value="SRK"/>
    <property type="match status" value="1"/>
</dbReference>
<dbReference type="AlphaFoldDB" id="A0A835QAE9"/>
<dbReference type="Pfam" id="PF07714">
    <property type="entry name" value="PK_Tyr_Ser-Thr"/>
    <property type="match status" value="1"/>
</dbReference>
<dbReference type="GO" id="GO:0016020">
    <property type="term" value="C:membrane"/>
    <property type="evidence" value="ECO:0007669"/>
    <property type="project" value="UniProtKB-SubCell"/>
</dbReference>
<evidence type="ECO:0000256" key="4">
    <source>
        <dbReference type="ARBA" id="ARBA00022536"/>
    </source>
</evidence>
<evidence type="ECO:0000259" key="24">
    <source>
        <dbReference type="PROSITE" id="PS50948"/>
    </source>
</evidence>
<evidence type="ECO:0000256" key="6">
    <source>
        <dbReference type="ARBA" id="ARBA00022692"/>
    </source>
</evidence>
<evidence type="ECO:0000259" key="22">
    <source>
        <dbReference type="PROSITE" id="PS50011"/>
    </source>
</evidence>
<dbReference type="InterPro" id="IPR001245">
    <property type="entry name" value="Ser-Thr/Tyr_kinase_cat_dom"/>
</dbReference>
<evidence type="ECO:0000256" key="11">
    <source>
        <dbReference type="ARBA" id="ARBA00022840"/>
    </source>
</evidence>
<keyword evidence="7 21" id="KW-0732">Signal</keyword>
<evidence type="ECO:0000256" key="10">
    <source>
        <dbReference type="ARBA" id="ARBA00022777"/>
    </source>
</evidence>
<dbReference type="Pfam" id="PF00954">
    <property type="entry name" value="S_locus_glycop"/>
    <property type="match status" value="1"/>
</dbReference>
<dbReference type="InterPro" id="IPR036426">
    <property type="entry name" value="Bulb-type_lectin_dom_sf"/>
</dbReference>
<evidence type="ECO:0000256" key="2">
    <source>
        <dbReference type="ARBA" id="ARBA00012513"/>
    </source>
</evidence>
<comment type="caution">
    <text evidence="25">The sequence shown here is derived from an EMBL/GenBank/DDBJ whole genome shotgun (WGS) entry which is preliminary data.</text>
</comment>
<feature type="domain" description="Bulb-type lectin" evidence="23">
    <location>
        <begin position="44"/>
        <end position="162"/>
    </location>
</feature>
<keyword evidence="10" id="KW-0418">Kinase</keyword>
<accession>A0A835QAE9</accession>
<comment type="catalytic activity">
    <reaction evidence="17">
        <text>L-threonyl-[protein] + ATP = O-phospho-L-threonyl-[protein] + ADP + H(+)</text>
        <dbReference type="Rhea" id="RHEA:46608"/>
        <dbReference type="Rhea" id="RHEA-COMP:11060"/>
        <dbReference type="Rhea" id="RHEA-COMP:11605"/>
        <dbReference type="ChEBI" id="CHEBI:15378"/>
        <dbReference type="ChEBI" id="CHEBI:30013"/>
        <dbReference type="ChEBI" id="CHEBI:30616"/>
        <dbReference type="ChEBI" id="CHEBI:61977"/>
        <dbReference type="ChEBI" id="CHEBI:456216"/>
        <dbReference type="EC" id="2.7.11.1"/>
    </reaction>
</comment>
<keyword evidence="12 20" id="KW-1133">Transmembrane helix</keyword>
<dbReference type="InterPro" id="IPR024171">
    <property type="entry name" value="SRK-like_kinase"/>
</dbReference>
<dbReference type="Gene3D" id="1.10.510.10">
    <property type="entry name" value="Transferase(Phosphotransferase) domain 1"/>
    <property type="match status" value="2"/>
</dbReference>
<gene>
    <name evidence="25" type="ORF">HPP92_016160</name>
</gene>
<keyword evidence="15" id="KW-0675">Receptor</keyword>
<dbReference type="InterPro" id="IPR011009">
    <property type="entry name" value="Kinase-like_dom_sf"/>
</dbReference>
<dbReference type="GO" id="GO:0048544">
    <property type="term" value="P:recognition of pollen"/>
    <property type="evidence" value="ECO:0007669"/>
    <property type="project" value="InterPro"/>
</dbReference>
<dbReference type="PANTHER" id="PTHR47976:SF7">
    <property type="entry name" value="RECEPTOR-LIKE SERINE_THREONINE-PROTEIN KINASE"/>
    <property type="match status" value="1"/>
</dbReference>
<evidence type="ECO:0000313" key="26">
    <source>
        <dbReference type="Proteomes" id="UP000636800"/>
    </source>
</evidence>
<reference evidence="25 26" key="1">
    <citation type="journal article" date="2020" name="Nat. Food">
        <title>A phased Vanilla planifolia genome enables genetic improvement of flavour and production.</title>
        <authorList>
            <person name="Hasing T."/>
            <person name="Tang H."/>
            <person name="Brym M."/>
            <person name="Khazi F."/>
            <person name="Huang T."/>
            <person name="Chambers A.H."/>
        </authorList>
    </citation>
    <scope>NUCLEOTIDE SEQUENCE [LARGE SCALE GENOMIC DNA]</scope>
    <source>
        <tissue evidence="25">Leaf</tissue>
    </source>
</reference>
<evidence type="ECO:0000256" key="12">
    <source>
        <dbReference type="ARBA" id="ARBA00022989"/>
    </source>
</evidence>
<evidence type="ECO:0000256" key="1">
    <source>
        <dbReference type="ARBA" id="ARBA00004167"/>
    </source>
</evidence>
<evidence type="ECO:0000256" key="3">
    <source>
        <dbReference type="ARBA" id="ARBA00022527"/>
    </source>
</evidence>
<evidence type="ECO:0000256" key="15">
    <source>
        <dbReference type="ARBA" id="ARBA00023170"/>
    </source>
</evidence>
<evidence type="ECO:0000256" key="9">
    <source>
        <dbReference type="ARBA" id="ARBA00022741"/>
    </source>
</evidence>
<keyword evidence="9" id="KW-0547">Nucleotide-binding</keyword>
<dbReference type="PROSITE" id="PS50927">
    <property type="entry name" value="BULB_LECTIN"/>
    <property type="match status" value="1"/>
</dbReference>
<dbReference type="Gene3D" id="2.90.10.10">
    <property type="entry name" value="Bulb-type lectin domain"/>
    <property type="match status" value="2"/>
</dbReference>
<dbReference type="SUPFAM" id="SSF56112">
    <property type="entry name" value="Protein kinase-like (PK-like)"/>
    <property type="match status" value="2"/>
</dbReference>
<feature type="signal peptide" evidence="21">
    <location>
        <begin position="1"/>
        <end position="22"/>
    </location>
</feature>
<keyword evidence="4" id="KW-0245">EGF-like domain</keyword>
<dbReference type="OrthoDB" id="202840at2759"/>
<keyword evidence="8" id="KW-0430">Lectin</keyword>
<dbReference type="InterPro" id="IPR008271">
    <property type="entry name" value="Ser/Thr_kinase_AS"/>
</dbReference>
<dbReference type="PANTHER" id="PTHR47976">
    <property type="entry name" value="G-TYPE LECTIN S-RECEPTOR-LIKE SERINE/THREONINE-PROTEIN KINASE SD2-5"/>
    <property type="match status" value="1"/>
</dbReference>
<evidence type="ECO:0000256" key="5">
    <source>
        <dbReference type="ARBA" id="ARBA00022679"/>
    </source>
</evidence>
<feature type="transmembrane region" description="Helical" evidence="20">
    <location>
        <begin position="486"/>
        <end position="512"/>
    </location>
</feature>
<feature type="chain" id="PRO_5032737273" description="non-specific serine/threonine protein kinase" evidence="21">
    <location>
        <begin position="23"/>
        <end position="873"/>
    </location>
</feature>
<dbReference type="Proteomes" id="UP000636800">
    <property type="component" value="Unassembled WGS sequence"/>
</dbReference>
<dbReference type="EC" id="2.7.11.1" evidence="2"/>
<evidence type="ECO:0000256" key="7">
    <source>
        <dbReference type="ARBA" id="ARBA00022729"/>
    </source>
</evidence>
<evidence type="ECO:0000256" key="16">
    <source>
        <dbReference type="ARBA" id="ARBA00023180"/>
    </source>
</evidence>
<protein>
    <recommendedName>
        <fullName evidence="2">non-specific serine/threonine protein kinase</fullName>
        <ecNumber evidence="2">2.7.11.1</ecNumber>
    </recommendedName>
</protein>
<dbReference type="SMART" id="SM00220">
    <property type="entry name" value="S_TKc"/>
    <property type="match status" value="1"/>
</dbReference>
<feature type="compositionally biased region" description="Low complexity" evidence="19">
    <location>
        <begin position="174"/>
        <end position="190"/>
    </location>
</feature>
<dbReference type="Pfam" id="PF00069">
    <property type="entry name" value="Pkinase"/>
    <property type="match status" value="1"/>
</dbReference>
<keyword evidence="13 20" id="KW-0472">Membrane</keyword>
<keyword evidence="11" id="KW-0067">ATP-binding</keyword>